<organism evidence="1 2">
    <name type="scientific">Ottowia flava</name>
    <dbReference type="NCBI Taxonomy" id="2675430"/>
    <lineage>
        <taxon>Bacteria</taxon>
        <taxon>Pseudomonadati</taxon>
        <taxon>Pseudomonadota</taxon>
        <taxon>Betaproteobacteria</taxon>
        <taxon>Burkholderiales</taxon>
        <taxon>Comamonadaceae</taxon>
        <taxon>Ottowia</taxon>
    </lineage>
</organism>
<dbReference type="Proteomes" id="UP001597304">
    <property type="component" value="Unassembled WGS sequence"/>
</dbReference>
<proteinExistence type="predicted"/>
<comment type="caution">
    <text evidence="1">The sequence shown here is derived from an EMBL/GenBank/DDBJ whole genome shotgun (WGS) entry which is preliminary data.</text>
</comment>
<reference evidence="2" key="1">
    <citation type="journal article" date="2019" name="Int. J. Syst. Evol. Microbiol.">
        <title>The Global Catalogue of Microorganisms (GCM) 10K type strain sequencing project: providing services to taxonomists for standard genome sequencing and annotation.</title>
        <authorList>
            <consortium name="The Broad Institute Genomics Platform"/>
            <consortium name="The Broad Institute Genome Sequencing Center for Infectious Disease"/>
            <person name="Wu L."/>
            <person name="Ma J."/>
        </authorList>
    </citation>
    <scope>NUCLEOTIDE SEQUENCE [LARGE SCALE GENOMIC DNA]</scope>
    <source>
        <strain evidence="2">LMG 29247</strain>
    </source>
</reference>
<keyword evidence="2" id="KW-1185">Reference proteome</keyword>
<gene>
    <name evidence="1" type="ORF">ACFSF0_08750</name>
</gene>
<evidence type="ECO:0000313" key="1">
    <source>
        <dbReference type="EMBL" id="MFD1710690.1"/>
    </source>
</evidence>
<protein>
    <submittedName>
        <fullName evidence="1">Uncharacterized protein</fullName>
    </submittedName>
</protein>
<dbReference type="EMBL" id="JBHUEJ010000018">
    <property type="protein sequence ID" value="MFD1710690.1"/>
    <property type="molecule type" value="Genomic_DNA"/>
</dbReference>
<sequence>MPKELPVVYTKLRIAEIQMDRAIAVLLDDNDLVCAITLAGAAEEIFGNLLAANGESGWMTDVITDTVNMGKSLGHQWKFGDIKWEANWFRNELKHMTFLEHWTNYQYPLKLRWRSLAARSKTIAD</sequence>
<evidence type="ECO:0000313" key="2">
    <source>
        <dbReference type="Proteomes" id="UP001597304"/>
    </source>
</evidence>
<name>A0ABW4KRS1_9BURK</name>
<dbReference type="RefSeq" id="WP_147914575.1">
    <property type="nucleotide sequence ID" value="NZ_JBHUEJ010000018.1"/>
</dbReference>
<accession>A0ABW4KRS1</accession>